<dbReference type="RefSeq" id="WP_045531136.1">
    <property type="nucleotide sequence ID" value="NZ_AP014568.1"/>
</dbReference>
<protein>
    <submittedName>
        <fullName evidence="1">SAM-dependent methyltransferase</fullName>
    </submittedName>
</protein>
<dbReference type="AlphaFoldDB" id="A0A060NG67"/>
<dbReference type="KEGG" id="cbaa:SRAA_0817"/>
<keyword evidence="1" id="KW-0808">Transferase</keyword>
<sequence>MKVCHCDRQYFYQILGVAFKALKVRPRVAELGVLRGENAARLQQALEPQTLLLVDPWSSAATALATHPFEDTLPWIDPPQVYHSYYGGDLGEQATFDRLYEECRQRFAGHSNVEILRQSADAALRTLKNRKEAALDLIYIDANHQYEWILRDLLLWSELCAPDGILMLNDCCHSAAGIRQNLGVLEAVGSFVKRSDFIPVLLTHTDWSDLILCRKAGVMELLLDQVISNIDLRYVEVPHQLLPAARVVQCANGYNISFK</sequence>
<name>A0A060NG67_9BURK</name>
<dbReference type="Proteomes" id="UP000067461">
    <property type="component" value="Chromosome"/>
</dbReference>
<dbReference type="EMBL" id="AP014568">
    <property type="protein sequence ID" value="BAO80671.1"/>
    <property type="molecule type" value="Genomic_DNA"/>
</dbReference>
<organism evidence="1 2">
    <name type="scientific">Serpentinimonas raichei</name>
    <dbReference type="NCBI Taxonomy" id="1458425"/>
    <lineage>
        <taxon>Bacteria</taxon>
        <taxon>Pseudomonadati</taxon>
        <taxon>Pseudomonadota</taxon>
        <taxon>Betaproteobacteria</taxon>
        <taxon>Burkholderiales</taxon>
        <taxon>Comamonadaceae</taxon>
        <taxon>Serpentinimonas</taxon>
    </lineage>
</organism>
<evidence type="ECO:0000313" key="1">
    <source>
        <dbReference type="EMBL" id="BAO80671.1"/>
    </source>
</evidence>
<gene>
    <name evidence="1" type="ORF">SRAA_0817</name>
</gene>
<dbReference type="OrthoDB" id="292252at2"/>
<dbReference type="InterPro" id="IPR029063">
    <property type="entry name" value="SAM-dependent_MTases_sf"/>
</dbReference>
<dbReference type="SUPFAM" id="SSF53335">
    <property type="entry name" value="S-adenosyl-L-methionine-dependent methyltransferases"/>
    <property type="match status" value="1"/>
</dbReference>
<dbReference type="STRING" id="1458425.SRAA_0817"/>
<dbReference type="Pfam" id="PF13578">
    <property type="entry name" value="Methyltransf_24"/>
    <property type="match status" value="1"/>
</dbReference>
<accession>A0A060NG67</accession>
<evidence type="ECO:0000313" key="2">
    <source>
        <dbReference type="Proteomes" id="UP000067461"/>
    </source>
</evidence>
<keyword evidence="1" id="KW-0489">Methyltransferase</keyword>
<dbReference type="HOGENOM" id="CLU_1073102_0_0_4"/>
<dbReference type="GO" id="GO:0008168">
    <property type="term" value="F:methyltransferase activity"/>
    <property type="evidence" value="ECO:0007669"/>
    <property type="project" value="UniProtKB-KW"/>
</dbReference>
<keyword evidence="2" id="KW-1185">Reference proteome</keyword>
<proteinExistence type="predicted"/>
<dbReference type="GO" id="GO:0032259">
    <property type="term" value="P:methylation"/>
    <property type="evidence" value="ECO:0007669"/>
    <property type="project" value="UniProtKB-KW"/>
</dbReference>
<dbReference type="Gene3D" id="3.40.50.150">
    <property type="entry name" value="Vaccinia Virus protein VP39"/>
    <property type="match status" value="1"/>
</dbReference>
<reference evidence="1 2" key="1">
    <citation type="journal article" date="2014" name="Nat. Commun.">
        <title>Physiological and genomic features of highly alkaliphilic hydrogen-utilizing Betaproteobacteria from a continental serpentinizing site.</title>
        <authorList>
            <person name="Suzuki S."/>
            <person name="Kuenen J.G."/>
            <person name="Schipper K."/>
            <person name="van der Velde S."/>
            <person name="Ishii S."/>
            <person name="Wu A."/>
            <person name="Sorokin D.Y."/>
            <person name="Tenney A."/>
            <person name="Meng X.Y."/>
            <person name="Morrill P.L."/>
            <person name="Kamagata Y."/>
            <person name="Muyzer G."/>
            <person name="Nealson K.H."/>
        </authorList>
    </citation>
    <scope>NUCLEOTIDE SEQUENCE [LARGE SCALE GENOMIC DNA]</scope>
    <source>
        <strain evidence="1 2">A1</strain>
    </source>
</reference>